<dbReference type="AlphaFoldDB" id="A0A1Z2LBH8"/>
<feature type="domain" description="Condensation" evidence="2">
    <location>
        <begin position="1"/>
        <end position="188"/>
    </location>
</feature>
<evidence type="ECO:0000256" key="1">
    <source>
        <dbReference type="SAM" id="MobiDB-lite"/>
    </source>
</evidence>
<dbReference type="GO" id="GO:0031177">
    <property type="term" value="F:phosphopantetheine binding"/>
    <property type="evidence" value="ECO:0007669"/>
    <property type="project" value="TreeGrafter"/>
</dbReference>
<dbReference type="InterPro" id="IPR023213">
    <property type="entry name" value="CAT-like_dom_sf"/>
</dbReference>
<dbReference type="SUPFAM" id="SSF52777">
    <property type="entry name" value="CoA-dependent acyltransferases"/>
    <property type="match status" value="1"/>
</dbReference>
<dbReference type="Pfam" id="PF00668">
    <property type="entry name" value="Condensation"/>
    <property type="match status" value="1"/>
</dbReference>
<dbReference type="GO" id="GO:0008610">
    <property type="term" value="P:lipid biosynthetic process"/>
    <property type="evidence" value="ECO:0007669"/>
    <property type="project" value="UniProtKB-ARBA"/>
</dbReference>
<dbReference type="PANTHER" id="PTHR45527:SF1">
    <property type="entry name" value="FATTY ACID SYNTHASE"/>
    <property type="match status" value="1"/>
</dbReference>
<dbReference type="PANTHER" id="PTHR45527">
    <property type="entry name" value="NONRIBOSOMAL PEPTIDE SYNTHETASE"/>
    <property type="match status" value="1"/>
</dbReference>
<gene>
    <name evidence="3" type="ORF">SMD11_6083</name>
</gene>
<dbReference type="GO" id="GO:0003824">
    <property type="term" value="F:catalytic activity"/>
    <property type="evidence" value="ECO:0007669"/>
    <property type="project" value="InterPro"/>
</dbReference>
<feature type="region of interest" description="Disordered" evidence="1">
    <location>
        <begin position="185"/>
        <end position="208"/>
    </location>
</feature>
<evidence type="ECO:0000313" key="3">
    <source>
        <dbReference type="EMBL" id="ARZ71659.1"/>
    </source>
</evidence>
<dbReference type="EMBL" id="CP021744">
    <property type="protein sequence ID" value="ARZ71659.1"/>
    <property type="molecule type" value="Genomic_DNA"/>
</dbReference>
<dbReference type="GO" id="GO:0044550">
    <property type="term" value="P:secondary metabolite biosynthetic process"/>
    <property type="evidence" value="ECO:0007669"/>
    <property type="project" value="TreeGrafter"/>
</dbReference>
<evidence type="ECO:0000313" key="4">
    <source>
        <dbReference type="Proteomes" id="UP000195755"/>
    </source>
</evidence>
<organism evidence="3 4">
    <name type="scientific">Streptomyces albireticuli</name>
    <dbReference type="NCBI Taxonomy" id="1940"/>
    <lineage>
        <taxon>Bacteria</taxon>
        <taxon>Bacillati</taxon>
        <taxon>Actinomycetota</taxon>
        <taxon>Actinomycetes</taxon>
        <taxon>Kitasatosporales</taxon>
        <taxon>Streptomycetaceae</taxon>
        <taxon>Streptomyces</taxon>
    </lineage>
</organism>
<dbReference type="Proteomes" id="UP000195755">
    <property type="component" value="Chromosome"/>
</dbReference>
<dbReference type="GO" id="GO:0043041">
    <property type="term" value="P:amino acid activation for nonribosomal peptide biosynthetic process"/>
    <property type="evidence" value="ECO:0007669"/>
    <property type="project" value="TreeGrafter"/>
</dbReference>
<dbReference type="GO" id="GO:0005829">
    <property type="term" value="C:cytosol"/>
    <property type="evidence" value="ECO:0007669"/>
    <property type="project" value="TreeGrafter"/>
</dbReference>
<protein>
    <submittedName>
        <fullName evidence="3">Putative nonribosomal peptide synthetase</fullName>
    </submittedName>
</protein>
<evidence type="ECO:0000259" key="2">
    <source>
        <dbReference type="Pfam" id="PF00668"/>
    </source>
</evidence>
<sequence>MVLHTALATALTLAGAGTDVPVGTPIAGRVDEALDDLVGLFTNYLVLRLDTSGDPAFTDLLRRARDADFAAYEHQEYPFTGMVDACDPPRHPGRHPLFQTMLVLQNYAGSALELPGLTVAPVDVDHVTARIDFALLLTETPGVDGVSGHVEYADELFDRETVERFCAVLTDVLRAAGDRPELPIGLMSPATATGARPLTATTPEGDQL</sequence>
<dbReference type="Gene3D" id="3.30.559.10">
    <property type="entry name" value="Chloramphenicol acetyltransferase-like domain"/>
    <property type="match status" value="1"/>
</dbReference>
<dbReference type="KEGG" id="salj:SMD11_6083"/>
<dbReference type="InterPro" id="IPR001242">
    <property type="entry name" value="Condensation_dom"/>
</dbReference>
<dbReference type="Gene3D" id="3.30.559.30">
    <property type="entry name" value="Nonribosomal peptide synthetase, condensation domain"/>
    <property type="match status" value="1"/>
</dbReference>
<feature type="compositionally biased region" description="Polar residues" evidence="1">
    <location>
        <begin position="199"/>
        <end position="208"/>
    </location>
</feature>
<reference evidence="3 4" key="1">
    <citation type="submission" date="2017-06" db="EMBL/GenBank/DDBJ databases">
        <title>Streptomyces albireticuli Genome sequencing and assembly.</title>
        <authorList>
            <person name="Wang Y."/>
            <person name="Du B."/>
            <person name="Ding Y."/>
            <person name="Liu H."/>
            <person name="Hou Q."/>
            <person name="Liu K."/>
            <person name="Yao L."/>
            <person name="Wang C."/>
        </authorList>
    </citation>
    <scope>NUCLEOTIDE SEQUENCE [LARGE SCALE GENOMIC DNA]</scope>
    <source>
        <strain evidence="3 4">MDJK11</strain>
    </source>
</reference>
<accession>A0A1Z2LBH8</accession>
<proteinExistence type="predicted"/>
<name>A0A1Z2LBH8_9ACTN</name>